<evidence type="ECO:0000256" key="2">
    <source>
        <dbReference type="ARBA" id="ARBA00022729"/>
    </source>
</evidence>
<sequence length="607" mass="67264">MAEGVCIADQCRSLEFGPEKAFKGKRLVNHTIRTVEITVSRFCENLCYMEPYCVSINLYTRADGKGNYKCELNNATHEGHEEKLIDQKMYSYHAAEVISVCVSLDLRVHFAKELLVLPCLLLFCTIILFSFIEINECVRGLHKCSSDAFCNNTKGSYNCTCKHGFTGNGRECRDIDECVVRSHSCSPDAYCNNTKGSYNCTCKPGFTGSGRECKDINECLSTLHTCSPHAFCNNTKGSYSCTCKHGLAGNGRECEGANSCKKIHDIMSGVVTLLVDSKPLSVFCHMGNFGCGDGGWTPVMKINGNETTFHYDSQYWSNYDEYNRPGGETGFDKQETKLPTYWNTSFSKICLGMKIGEQFKFIVINKQADSLHSLIADERYRNTSLGRDEWKKLIGSEASLQKNCNMEGFNAFSTWSNRSRVRIGIVSNNENDCHTCNSLIGFGTGSHPNNGKSCGNQADESSPDNEWKSIKAMGYILICLGMKIDQQLWFIVIHKQADSLYSLIADGQYRATPLSRDKWKELIGSPGSLPENCNKEGFNVVCSWRVYSKAKIGIVSNGGNECDSCDSRIGFGTGGSADDLNTCGNEAGVSPDNGYKHIKAMGYILVR</sequence>
<protein>
    <recommendedName>
        <fullName evidence="7">EGF-like domain-containing protein</fullName>
    </recommendedName>
</protein>
<dbReference type="InterPro" id="IPR000742">
    <property type="entry name" value="EGF"/>
</dbReference>
<keyword evidence="9" id="KW-1185">Reference proteome</keyword>
<dbReference type="PROSITE" id="PS50026">
    <property type="entry name" value="EGF_3"/>
    <property type="match status" value="3"/>
</dbReference>
<dbReference type="Gene3D" id="2.10.25.10">
    <property type="entry name" value="Laminin"/>
    <property type="match status" value="2"/>
</dbReference>
<evidence type="ECO:0000256" key="4">
    <source>
        <dbReference type="ARBA" id="ARBA00023157"/>
    </source>
</evidence>
<dbReference type="InterPro" id="IPR001881">
    <property type="entry name" value="EGF-like_Ca-bd_dom"/>
</dbReference>
<accession>A0A3M6U1C7</accession>
<dbReference type="PROSITE" id="PS01186">
    <property type="entry name" value="EGF_2"/>
    <property type="match status" value="2"/>
</dbReference>
<evidence type="ECO:0000313" key="9">
    <source>
        <dbReference type="Proteomes" id="UP000275408"/>
    </source>
</evidence>
<dbReference type="SMART" id="SM00179">
    <property type="entry name" value="EGF_CA"/>
    <property type="match status" value="3"/>
</dbReference>
<dbReference type="PANTHER" id="PTHR24050">
    <property type="entry name" value="PA14 DOMAIN-CONTAINING PROTEIN"/>
    <property type="match status" value="1"/>
</dbReference>
<evidence type="ECO:0000256" key="6">
    <source>
        <dbReference type="SAM" id="Phobius"/>
    </source>
</evidence>
<reference evidence="8 9" key="1">
    <citation type="journal article" date="2018" name="Sci. Rep.">
        <title>Comparative analysis of the Pocillopora damicornis genome highlights role of immune system in coral evolution.</title>
        <authorList>
            <person name="Cunning R."/>
            <person name="Bay R.A."/>
            <person name="Gillette P."/>
            <person name="Baker A.C."/>
            <person name="Traylor-Knowles N."/>
        </authorList>
    </citation>
    <scope>NUCLEOTIDE SEQUENCE [LARGE SCALE GENOMIC DNA]</scope>
    <source>
        <strain evidence="8">RSMAS</strain>
        <tissue evidence="8">Whole animal</tissue>
    </source>
</reference>
<evidence type="ECO:0000313" key="8">
    <source>
        <dbReference type="EMBL" id="RMX47324.1"/>
    </source>
</evidence>
<dbReference type="FunFam" id="2.10.25.10:FF:000038">
    <property type="entry name" value="Fibrillin 2"/>
    <property type="match status" value="3"/>
</dbReference>
<comment type="caution">
    <text evidence="8">The sequence shown here is derived from an EMBL/GenBank/DDBJ whole genome shotgun (WGS) entry which is preliminary data.</text>
</comment>
<keyword evidence="4" id="KW-1015">Disulfide bond</keyword>
<dbReference type="Proteomes" id="UP000275408">
    <property type="component" value="Unassembled WGS sequence"/>
</dbReference>
<gene>
    <name evidence="8" type="ORF">pdam_00021017</name>
</gene>
<keyword evidence="2" id="KW-0732">Signal</keyword>
<dbReference type="STRING" id="46731.A0A3M6U1C7"/>
<dbReference type="InterPro" id="IPR009030">
    <property type="entry name" value="Growth_fac_rcpt_cys_sf"/>
</dbReference>
<dbReference type="SMART" id="SM00181">
    <property type="entry name" value="EGF"/>
    <property type="match status" value="3"/>
</dbReference>
<dbReference type="AlphaFoldDB" id="A0A3M6U1C7"/>
<name>A0A3M6U1C7_POCDA</name>
<keyword evidence="6" id="KW-0472">Membrane</keyword>
<dbReference type="PROSITE" id="PS01187">
    <property type="entry name" value="EGF_CA"/>
    <property type="match status" value="2"/>
</dbReference>
<dbReference type="EMBL" id="RCHS01002438">
    <property type="protein sequence ID" value="RMX47324.1"/>
    <property type="molecule type" value="Genomic_DNA"/>
</dbReference>
<dbReference type="InterPro" id="IPR000152">
    <property type="entry name" value="EGF-type_Asp/Asn_hydroxyl_site"/>
</dbReference>
<dbReference type="OrthoDB" id="5981070at2759"/>
<comment type="caution">
    <text evidence="5">Lacks conserved residue(s) required for the propagation of feature annotation.</text>
</comment>
<evidence type="ECO:0000259" key="7">
    <source>
        <dbReference type="PROSITE" id="PS50026"/>
    </source>
</evidence>
<organism evidence="8 9">
    <name type="scientific">Pocillopora damicornis</name>
    <name type="common">Cauliflower coral</name>
    <name type="synonym">Millepora damicornis</name>
    <dbReference type="NCBI Taxonomy" id="46731"/>
    <lineage>
        <taxon>Eukaryota</taxon>
        <taxon>Metazoa</taxon>
        <taxon>Cnidaria</taxon>
        <taxon>Anthozoa</taxon>
        <taxon>Hexacorallia</taxon>
        <taxon>Scleractinia</taxon>
        <taxon>Astrocoeniina</taxon>
        <taxon>Pocilloporidae</taxon>
        <taxon>Pocillopora</taxon>
    </lineage>
</organism>
<dbReference type="InterPro" id="IPR009017">
    <property type="entry name" value="GFP"/>
</dbReference>
<dbReference type="PROSITE" id="PS00010">
    <property type="entry name" value="ASX_HYDROXYL"/>
    <property type="match status" value="3"/>
</dbReference>
<feature type="domain" description="EGF-like" evidence="7">
    <location>
        <begin position="215"/>
        <end position="255"/>
    </location>
</feature>
<feature type="domain" description="EGF-like" evidence="7">
    <location>
        <begin position="133"/>
        <end position="173"/>
    </location>
</feature>
<feature type="domain" description="EGF-like" evidence="7">
    <location>
        <begin position="174"/>
        <end position="214"/>
    </location>
</feature>
<keyword evidence="6" id="KW-1133">Transmembrane helix</keyword>
<dbReference type="InterPro" id="IPR024731">
    <property type="entry name" value="NELL2-like_EGF"/>
</dbReference>
<evidence type="ECO:0000256" key="1">
    <source>
        <dbReference type="ARBA" id="ARBA00022536"/>
    </source>
</evidence>
<dbReference type="InterPro" id="IPR052235">
    <property type="entry name" value="Nephronectin_domain"/>
</dbReference>
<proteinExistence type="predicted"/>
<dbReference type="InterPro" id="IPR018097">
    <property type="entry name" value="EGF_Ca-bd_CS"/>
</dbReference>
<evidence type="ECO:0000256" key="3">
    <source>
        <dbReference type="ARBA" id="ARBA00022737"/>
    </source>
</evidence>
<dbReference type="Gene3D" id="2.40.155.10">
    <property type="entry name" value="Green fluorescent protein"/>
    <property type="match status" value="1"/>
</dbReference>
<keyword evidence="6" id="KW-0812">Transmembrane</keyword>
<dbReference type="Pfam" id="PF12947">
    <property type="entry name" value="EGF_3"/>
    <property type="match status" value="3"/>
</dbReference>
<dbReference type="SUPFAM" id="SSF57184">
    <property type="entry name" value="Growth factor receptor domain"/>
    <property type="match status" value="1"/>
</dbReference>
<dbReference type="PANTHER" id="PTHR24050:SF28">
    <property type="entry name" value="UROMODULIN-LIKE"/>
    <property type="match status" value="1"/>
</dbReference>
<dbReference type="GO" id="GO:0005509">
    <property type="term" value="F:calcium ion binding"/>
    <property type="evidence" value="ECO:0007669"/>
    <property type="project" value="InterPro"/>
</dbReference>
<keyword evidence="3" id="KW-0677">Repeat</keyword>
<dbReference type="CDD" id="cd00054">
    <property type="entry name" value="EGF_CA"/>
    <property type="match status" value="3"/>
</dbReference>
<keyword evidence="1 5" id="KW-0245">EGF-like domain</keyword>
<evidence type="ECO:0000256" key="5">
    <source>
        <dbReference type="PROSITE-ProRule" id="PRU00076"/>
    </source>
</evidence>
<feature type="transmembrane region" description="Helical" evidence="6">
    <location>
        <begin position="114"/>
        <end position="132"/>
    </location>
</feature>